<feature type="compositionally biased region" description="Basic residues" evidence="2">
    <location>
        <begin position="1"/>
        <end position="12"/>
    </location>
</feature>
<dbReference type="InParanoid" id="F0XNP4"/>
<evidence type="ECO:0000313" key="4">
    <source>
        <dbReference type="Proteomes" id="UP000007796"/>
    </source>
</evidence>
<dbReference type="RefSeq" id="XP_014170139.1">
    <property type="nucleotide sequence ID" value="XM_014314664.1"/>
</dbReference>
<organism evidence="4">
    <name type="scientific">Grosmannia clavigera (strain kw1407 / UAMH 11150)</name>
    <name type="common">Blue stain fungus</name>
    <name type="synonym">Graphiocladiella clavigera</name>
    <dbReference type="NCBI Taxonomy" id="655863"/>
    <lineage>
        <taxon>Eukaryota</taxon>
        <taxon>Fungi</taxon>
        <taxon>Dikarya</taxon>
        <taxon>Ascomycota</taxon>
        <taxon>Pezizomycotina</taxon>
        <taxon>Sordariomycetes</taxon>
        <taxon>Sordariomycetidae</taxon>
        <taxon>Ophiostomatales</taxon>
        <taxon>Ophiostomataceae</taxon>
        <taxon>Leptographium</taxon>
    </lineage>
</organism>
<proteinExistence type="predicted"/>
<dbReference type="GeneID" id="25981227"/>
<dbReference type="AlphaFoldDB" id="F0XNP4"/>
<name>F0XNP4_GROCL</name>
<feature type="compositionally biased region" description="Basic and acidic residues" evidence="2">
    <location>
        <begin position="188"/>
        <end position="202"/>
    </location>
</feature>
<evidence type="ECO:0000256" key="1">
    <source>
        <dbReference type="SAM" id="Coils"/>
    </source>
</evidence>
<feature type="compositionally biased region" description="Basic and acidic residues" evidence="2">
    <location>
        <begin position="64"/>
        <end position="73"/>
    </location>
</feature>
<feature type="compositionally biased region" description="Basic residues" evidence="2">
    <location>
        <begin position="293"/>
        <end position="302"/>
    </location>
</feature>
<keyword evidence="1" id="KW-0175">Coiled coil</keyword>
<dbReference type="OrthoDB" id="4160836at2759"/>
<feature type="compositionally biased region" description="Basic and acidic residues" evidence="2">
    <location>
        <begin position="269"/>
        <end position="285"/>
    </location>
</feature>
<dbReference type="HOGENOM" id="CLU_016858_0_0_1"/>
<feature type="compositionally biased region" description="Pro residues" evidence="2">
    <location>
        <begin position="164"/>
        <end position="175"/>
    </location>
</feature>
<feature type="compositionally biased region" description="Acidic residues" evidence="2">
    <location>
        <begin position="594"/>
        <end position="603"/>
    </location>
</feature>
<sequence length="718" mass="78504">MDSPPKKRRRTSPRLSDRASGNDSLMYDVNTAASATPPDPPRPSVSPSRPPSFASPTKASLARHNQDAFDRRQPMARSEANGRRGGPTVVSAAPPPSSHAETDSDAQRGARKNGAVGDIGEIRMAQSEQNIRPLARSPIRSPARSPTRRFGSTLSEPPRRSPVKPIPRPLPPPDPQRSEDVLQPLIALDRRRSGLDLFRGGDEPPEPELPPTPERPDPEMATPPSGIHNSTPTKHPGRRKGRDKKGRASSGSPLKQTPLKATALAEAEAGARLKDAAKRTKERPANTESSGRHSPRRLRSGHVARGIKPMQPDAELLAEKASLLAEIAQLEADLSFVAAENERIHSATVLGLEPSSPQNHRDIVSFLRRHVLPPEKEAPDPTADWLQAATNPIAFLPFGQPLTQLTKLFTFGQPQTEGTAEENPPISHHPIPMTAAEELPYLQAFSSLSFRSEVIVLPPAEPDAPLLQKHCITATSISPPDVFLARIEMIVNTKSLRIAELRVPKIDPTAAPELRPFIDRIALCHQKDAGSALVRNVTVLTWAMGEWVRVAVRRAKLWCALDQLVRDKEALHNAIQALRARKKRRYNNRRRDDSDTDDDDELGGDVPQKSSTFSATELHAHLGRTAMDVDIPLPQNGQGHDATPTVRIQWRIDFDWTGEAQSDLGLLLGVPGKWHKADDRGRLAGLPKLFDQLVHGSEDPETAVKTIVALLAGDDDSV</sequence>
<evidence type="ECO:0000313" key="3">
    <source>
        <dbReference type="EMBL" id="EFX00657.1"/>
    </source>
</evidence>
<keyword evidence="4" id="KW-1185">Reference proteome</keyword>
<dbReference type="STRING" id="655863.F0XNP4"/>
<feature type="coiled-coil region" evidence="1">
    <location>
        <begin position="313"/>
        <end position="340"/>
    </location>
</feature>
<dbReference type="eggNOG" id="ENOG502S1V6">
    <property type="taxonomic scope" value="Eukaryota"/>
</dbReference>
<evidence type="ECO:0000256" key="2">
    <source>
        <dbReference type="SAM" id="MobiDB-lite"/>
    </source>
</evidence>
<gene>
    <name evidence="3" type="ORF">CMQ_7659</name>
</gene>
<dbReference type="EMBL" id="GL629801">
    <property type="protein sequence ID" value="EFX00657.1"/>
    <property type="molecule type" value="Genomic_DNA"/>
</dbReference>
<feature type="region of interest" description="Disordered" evidence="2">
    <location>
        <begin position="585"/>
        <end position="614"/>
    </location>
</feature>
<feature type="region of interest" description="Disordered" evidence="2">
    <location>
        <begin position="1"/>
        <end position="303"/>
    </location>
</feature>
<feature type="compositionally biased region" description="Basic residues" evidence="2">
    <location>
        <begin position="235"/>
        <end position="247"/>
    </location>
</feature>
<protein>
    <submittedName>
        <fullName evidence="3">Uncharacterized protein</fullName>
    </submittedName>
</protein>
<feature type="compositionally biased region" description="Pro residues" evidence="2">
    <location>
        <begin position="37"/>
        <end position="50"/>
    </location>
</feature>
<accession>F0XNP4</accession>
<reference evidence="3 4" key="1">
    <citation type="journal article" date="2011" name="Proc. Natl. Acad. Sci. U.S.A.">
        <title>Genome and transcriptome analyses of the mountain pine beetle-fungal symbiont Grosmannia clavigera, a lodgepole pine pathogen.</title>
        <authorList>
            <person name="DiGuistini S."/>
            <person name="Wang Y."/>
            <person name="Liao N.Y."/>
            <person name="Taylor G."/>
            <person name="Tanguay P."/>
            <person name="Feau N."/>
            <person name="Henrissat B."/>
            <person name="Chan S.K."/>
            <person name="Hesse-Orce U."/>
            <person name="Alamouti S.M."/>
            <person name="Tsui C.K.M."/>
            <person name="Docking R.T."/>
            <person name="Levasseur A."/>
            <person name="Haridas S."/>
            <person name="Robertson G."/>
            <person name="Birol I."/>
            <person name="Holt R.A."/>
            <person name="Marra M.A."/>
            <person name="Hamelin R.C."/>
            <person name="Hirst M."/>
            <person name="Jones S.J.M."/>
            <person name="Bohlmann J."/>
            <person name="Breuil C."/>
        </authorList>
    </citation>
    <scope>NUCLEOTIDE SEQUENCE [LARGE SCALE GENOMIC DNA]</scope>
    <source>
        <strain evidence="4">kw1407 / UAMH 11150</strain>
    </source>
</reference>
<dbReference type="Proteomes" id="UP000007796">
    <property type="component" value="Unassembled WGS sequence"/>
</dbReference>